<keyword evidence="1" id="KW-0808">Transferase</keyword>
<dbReference type="Proteomes" id="UP000445000">
    <property type="component" value="Unassembled WGS sequence"/>
</dbReference>
<protein>
    <recommendedName>
        <fullName evidence="2">Glycosyl transferase family 1 domain-containing protein</fullName>
    </recommendedName>
</protein>
<reference evidence="4" key="1">
    <citation type="submission" date="2020-01" db="EMBL/GenBank/DDBJ databases">
        <title>'Steroidobacter agaridevorans' sp. nov., agar-degrading bacteria isolated from rhizosphere soils.</title>
        <authorList>
            <person name="Ikenaga M."/>
            <person name="Kataoka M."/>
            <person name="Murouchi A."/>
            <person name="Katsuragi S."/>
            <person name="Sakai M."/>
        </authorList>
    </citation>
    <scope>NUCLEOTIDE SEQUENCE [LARGE SCALE GENOMIC DNA]</scope>
    <source>
        <strain evidence="4">YU21-B</strain>
    </source>
</reference>
<organism evidence="3 4">
    <name type="scientific">Steroidobacter agaridevorans</name>
    <dbReference type="NCBI Taxonomy" id="2695856"/>
    <lineage>
        <taxon>Bacteria</taxon>
        <taxon>Pseudomonadati</taxon>
        <taxon>Pseudomonadota</taxon>
        <taxon>Gammaproteobacteria</taxon>
        <taxon>Steroidobacterales</taxon>
        <taxon>Steroidobacteraceae</taxon>
        <taxon>Steroidobacter</taxon>
    </lineage>
</organism>
<accession>A0A829YMX7</accession>
<gene>
    <name evidence="3" type="ORF">GCM10011487_62410</name>
</gene>
<dbReference type="PANTHER" id="PTHR46401">
    <property type="entry name" value="GLYCOSYLTRANSFERASE WBBK-RELATED"/>
    <property type="match status" value="1"/>
</dbReference>
<dbReference type="GO" id="GO:0016757">
    <property type="term" value="F:glycosyltransferase activity"/>
    <property type="evidence" value="ECO:0007669"/>
    <property type="project" value="InterPro"/>
</dbReference>
<comment type="caution">
    <text evidence="3">The sequence shown here is derived from an EMBL/GenBank/DDBJ whole genome shotgun (WGS) entry which is preliminary data.</text>
</comment>
<dbReference type="InterPro" id="IPR001296">
    <property type="entry name" value="Glyco_trans_1"/>
</dbReference>
<feature type="domain" description="Glycosyl transferase family 1" evidence="2">
    <location>
        <begin position="176"/>
        <end position="312"/>
    </location>
</feature>
<dbReference type="PANTHER" id="PTHR46401:SF2">
    <property type="entry name" value="GLYCOSYLTRANSFERASE WBBK-RELATED"/>
    <property type="match status" value="1"/>
</dbReference>
<evidence type="ECO:0000313" key="3">
    <source>
        <dbReference type="EMBL" id="GFE84241.1"/>
    </source>
</evidence>
<name>A0A829YMX7_9GAMM</name>
<dbReference type="AlphaFoldDB" id="A0A829YMX7"/>
<dbReference type="EMBL" id="BLJN01000008">
    <property type="protein sequence ID" value="GFE84241.1"/>
    <property type="molecule type" value="Genomic_DNA"/>
</dbReference>
<dbReference type="Gene3D" id="3.40.50.2000">
    <property type="entry name" value="Glycogen Phosphorylase B"/>
    <property type="match status" value="2"/>
</dbReference>
<dbReference type="GO" id="GO:0009103">
    <property type="term" value="P:lipopolysaccharide biosynthetic process"/>
    <property type="evidence" value="ECO:0007669"/>
    <property type="project" value="TreeGrafter"/>
</dbReference>
<dbReference type="RefSeq" id="WP_161815837.1">
    <property type="nucleotide sequence ID" value="NZ_BLJN01000008.1"/>
</dbReference>
<keyword evidence="4" id="KW-1185">Reference proteome</keyword>
<evidence type="ECO:0000256" key="1">
    <source>
        <dbReference type="ARBA" id="ARBA00022679"/>
    </source>
</evidence>
<proteinExistence type="predicted"/>
<sequence length="361" mass="39923">MRIGMLLPSIFAVANPANGVAEQARQQAAALERLGHTVLRLNPWEWRDERELDVLHFYVGGMPLQGVTRERRLHKPGLLVFSPIIDSNQPFALYRAAAWLGGLSPRFPSAQGVMREQARDSDLVICRSSHESDRMVFGLGVARERTGIVLNGCNPPPSAAPCDLEEHRRRLGLPAEFVLHISAFTQPRKNVLRLAAAADELGLPLVIAGRSSPGAILDTLERTARRSGRLHLLGFVDAQTRDALYSLCRVFCLPSIHEGTGLVALEAAARGANLVITKNGGPPDYFLRHADYVDPYRPDDIKRALLQAWNRPRSAQLREHILEHLTWDASARSLTALYREHLEGLKSSRSSRRSSSAAVPT</sequence>
<dbReference type="SUPFAM" id="SSF53756">
    <property type="entry name" value="UDP-Glycosyltransferase/glycogen phosphorylase"/>
    <property type="match status" value="1"/>
</dbReference>
<evidence type="ECO:0000259" key="2">
    <source>
        <dbReference type="Pfam" id="PF00534"/>
    </source>
</evidence>
<evidence type="ECO:0000313" key="4">
    <source>
        <dbReference type="Proteomes" id="UP000445000"/>
    </source>
</evidence>
<dbReference type="Pfam" id="PF00534">
    <property type="entry name" value="Glycos_transf_1"/>
    <property type="match status" value="1"/>
</dbReference>